<accession>A0A0L0C374</accession>
<reference evidence="1 2" key="1">
    <citation type="journal article" date="2015" name="Nat. Commun.">
        <title>Lucilia cuprina genome unlocks parasitic fly biology to underpin future interventions.</title>
        <authorList>
            <person name="Anstead C.A."/>
            <person name="Korhonen P.K."/>
            <person name="Young N.D."/>
            <person name="Hall R.S."/>
            <person name="Jex A.R."/>
            <person name="Murali S.C."/>
            <person name="Hughes D.S."/>
            <person name="Lee S.F."/>
            <person name="Perry T."/>
            <person name="Stroehlein A.J."/>
            <person name="Ansell B.R."/>
            <person name="Breugelmans B."/>
            <person name="Hofmann A."/>
            <person name="Qu J."/>
            <person name="Dugan S."/>
            <person name="Lee S.L."/>
            <person name="Chao H."/>
            <person name="Dinh H."/>
            <person name="Han Y."/>
            <person name="Doddapaneni H.V."/>
            <person name="Worley K.C."/>
            <person name="Muzny D.M."/>
            <person name="Ioannidis P."/>
            <person name="Waterhouse R.M."/>
            <person name="Zdobnov E.M."/>
            <person name="James P.J."/>
            <person name="Bagnall N.H."/>
            <person name="Kotze A.C."/>
            <person name="Gibbs R.A."/>
            <person name="Richards S."/>
            <person name="Batterham P."/>
            <person name="Gasser R.B."/>
        </authorList>
    </citation>
    <scope>NUCLEOTIDE SEQUENCE [LARGE SCALE GENOMIC DNA]</scope>
    <source>
        <strain evidence="1 2">LS</strain>
        <tissue evidence="1">Full body</tissue>
    </source>
</reference>
<organism evidence="1 2">
    <name type="scientific">Lucilia cuprina</name>
    <name type="common">Green bottle fly</name>
    <name type="synonym">Australian sheep blowfly</name>
    <dbReference type="NCBI Taxonomy" id="7375"/>
    <lineage>
        <taxon>Eukaryota</taxon>
        <taxon>Metazoa</taxon>
        <taxon>Ecdysozoa</taxon>
        <taxon>Arthropoda</taxon>
        <taxon>Hexapoda</taxon>
        <taxon>Insecta</taxon>
        <taxon>Pterygota</taxon>
        <taxon>Neoptera</taxon>
        <taxon>Endopterygota</taxon>
        <taxon>Diptera</taxon>
        <taxon>Brachycera</taxon>
        <taxon>Muscomorpha</taxon>
        <taxon>Oestroidea</taxon>
        <taxon>Calliphoridae</taxon>
        <taxon>Luciliinae</taxon>
        <taxon>Lucilia</taxon>
    </lineage>
</organism>
<keyword evidence="2" id="KW-1185">Reference proteome</keyword>
<comment type="caution">
    <text evidence="1">The sequence shown here is derived from an EMBL/GenBank/DDBJ whole genome shotgun (WGS) entry which is preliminary data.</text>
</comment>
<evidence type="ECO:0000313" key="1">
    <source>
        <dbReference type="EMBL" id="KNC26697.1"/>
    </source>
</evidence>
<dbReference type="Proteomes" id="UP000037069">
    <property type="component" value="Unassembled WGS sequence"/>
</dbReference>
<evidence type="ECO:0000313" key="2">
    <source>
        <dbReference type="Proteomes" id="UP000037069"/>
    </source>
</evidence>
<dbReference type="EMBL" id="JRES01000960">
    <property type="protein sequence ID" value="KNC26697.1"/>
    <property type="molecule type" value="Genomic_DNA"/>
</dbReference>
<dbReference type="AlphaFoldDB" id="A0A0L0C374"/>
<protein>
    <submittedName>
        <fullName evidence="1">Uncharacterized protein</fullName>
    </submittedName>
</protein>
<name>A0A0L0C374_LUCCU</name>
<gene>
    <name evidence="1" type="ORF">FF38_11412</name>
</gene>
<sequence length="172" mass="18707">MTAAIADTKNFNGKILKNIQFHIVVLHFLIGFRKRTSCTRGSRLSKSQSFNKYSALASVRVINECSPSASRHLSQTACWKLSNRNESTKASPHSRHSSYCTGIAIVSCITFGPLSPAAGSPLFAFCEACTGCSIRKPPPLSIYLVPCTLIIEVVPSPALVSLTISKSMYEKH</sequence>
<proteinExistence type="predicted"/>